<dbReference type="EMBL" id="KN847319">
    <property type="protein sequence ID" value="KIW55972.1"/>
    <property type="molecule type" value="Genomic_DNA"/>
</dbReference>
<dbReference type="OrthoDB" id="5415338at2759"/>
<organism evidence="2 3">
    <name type="scientific">Exophiala xenobiotica</name>
    <dbReference type="NCBI Taxonomy" id="348802"/>
    <lineage>
        <taxon>Eukaryota</taxon>
        <taxon>Fungi</taxon>
        <taxon>Dikarya</taxon>
        <taxon>Ascomycota</taxon>
        <taxon>Pezizomycotina</taxon>
        <taxon>Eurotiomycetes</taxon>
        <taxon>Chaetothyriomycetidae</taxon>
        <taxon>Chaetothyriales</taxon>
        <taxon>Herpotrichiellaceae</taxon>
        <taxon>Exophiala</taxon>
    </lineage>
</organism>
<dbReference type="AlphaFoldDB" id="A0A0D2D0R2"/>
<evidence type="ECO:0000313" key="2">
    <source>
        <dbReference type="EMBL" id="KIW55972.1"/>
    </source>
</evidence>
<evidence type="ECO:0000256" key="1">
    <source>
        <dbReference type="SAM" id="MobiDB-lite"/>
    </source>
</evidence>
<keyword evidence="3" id="KW-1185">Reference proteome</keyword>
<sequence length="704" mass="80161">MDYSARRPQPHGRFPLAGFHDHAMVNAYSVADLGTTNQFHVGEPVYHETQFAPLSPDWFNNGIASASFDGSGDMASGPFENLFYQGDFNVPLRFEHANVGVPAMLNQEYSDFLAPQDPISNIVVMDGVQDSYNTWPLDDEAFPGDIEVIANQQNFLSGLTLSQNHLNQGSDEYCSNNDALGRNDIERISLHQRQHQDPIPVEFRTYRPRPKQKCARKSRGKFDWEVIRERSYHPYMILNHTAEQVAFEMSSMFGYEMAVSTFKNKIGGWDEFRKNSTAQPESQRDRRRYLQKSPKVPKISNPLHLSRRIPSNRSPQPVSIQSIPVGLNDDQQILLSSMCNAISALVKSRFGTKKGLWKPDIINLIRPAGAMDSAAHWQLVFDKCIGIVTLSEGRLGGKVQFMLGQFFHALDTATQSCDPVFLLQFWKVCVNLWRIKFPGRTKAGPFVFLRHFLQRLKAGFFRSCRNKHDGLVMFVNSLIEILQSEPRTLKATLGWTYSQPIKALGDMIGKEHVIVLGMVADCTTHWNSMFQVEEAYRAESNKISERELLESRFQAILQSCGLKEVETRIGLLYHYTNAVSNGKYVSETVGHHANELRSLTLDRCRTDLQHKNLQYTLTSRAFASSTDLLAKYHLEMWEMRGREKGRSPYKISALLIEAIEILRLGDIECLVQAVHCSKRLAVWFKTFDPDDQHRTKGQTKGKKT</sequence>
<dbReference type="Proteomes" id="UP000054342">
    <property type="component" value="Unassembled WGS sequence"/>
</dbReference>
<accession>A0A0D2D0R2</accession>
<dbReference type="GeneID" id="25326583"/>
<reference evidence="2 3" key="1">
    <citation type="submission" date="2015-01" db="EMBL/GenBank/DDBJ databases">
        <title>The Genome Sequence of Exophiala xenobiotica CBS118157.</title>
        <authorList>
            <consortium name="The Broad Institute Genomics Platform"/>
            <person name="Cuomo C."/>
            <person name="de Hoog S."/>
            <person name="Gorbushina A."/>
            <person name="Stielow B."/>
            <person name="Teixiera M."/>
            <person name="Abouelleil A."/>
            <person name="Chapman S.B."/>
            <person name="Priest M."/>
            <person name="Young S.K."/>
            <person name="Wortman J."/>
            <person name="Nusbaum C."/>
            <person name="Birren B."/>
        </authorList>
    </citation>
    <scope>NUCLEOTIDE SEQUENCE [LARGE SCALE GENOMIC DNA]</scope>
    <source>
        <strain evidence="2 3">CBS 118157</strain>
    </source>
</reference>
<proteinExistence type="predicted"/>
<dbReference type="RefSeq" id="XP_013316556.1">
    <property type="nucleotide sequence ID" value="XM_013461102.1"/>
</dbReference>
<dbReference type="HOGENOM" id="CLU_391818_0_0_1"/>
<gene>
    <name evidence="2" type="ORF">PV05_04675</name>
</gene>
<evidence type="ECO:0008006" key="4">
    <source>
        <dbReference type="Google" id="ProtNLM"/>
    </source>
</evidence>
<feature type="region of interest" description="Disordered" evidence="1">
    <location>
        <begin position="273"/>
        <end position="317"/>
    </location>
</feature>
<name>A0A0D2D0R2_9EURO</name>
<evidence type="ECO:0000313" key="3">
    <source>
        <dbReference type="Proteomes" id="UP000054342"/>
    </source>
</evidence>
<protein>
    <recommendedName>
        <fullName evidence="4">Clr5 domain-containing protein</fullName>
    </recommendedName>
</protein>